<organism evidence="3 4">
    <name type="scientific">Haemaphysalis longicornis</name>
    <name type="common">Bush tick</name>
    <dbReference type="NCBI Taxonomy" id="44386"/>
    <lineage>
        <taxon>Eukaryota</taxon>
        <taxon>Metazoa</taxon>
        <taxon>Ecdysozoa</taxon>
        <taxon>Arthropoda</taxon>
        <taxon>Chelicerata</taxon>
        <taxon>Arachnida</taxon>
        <taxon>Acari</taxon>
        <taxon>Parasitiformes</taxon>
        <taxon>Ixodida</taxon>
        <taxon>Ixodoidea</taxon>
        <taxon>Ixodidae</taxon>
        <taxon>Haemaphysalinae</taxon>
        <taxon>Haemaphysalis</taxon>
    </lineage>
</organism>
<dbReference type="PANTHER" id="PTHR47331">
    <property type="entry name" value="PHD-TYPE DOMAIN-CONTAINING PROTEIN"/>
    <property type="match status" value="1"/>
</dbReference>
<dbReference type="PANTHER" id="PTHR47331:SF1">
    <property type="entry name" value="GAG-LIKE PROTEIN"/>
    <property type="match status" value="1"/>
</dbReference>
<accession>A0A9J6H1Z9</accession>
<evidence type="ECO:0000313" key="3">
    <source>
        <dbReference type="EMBL" id="KAH9381637.1"/>
    </source>
</evidence>
<evidence type="ECO:0000313" key="4">
    <source>
        <dbReference type="Proteomes" id="UP000821853"/>
    </source>
</evidence>
<dbReference type="InterPro" id="IPR036875">
    <property type="entry name" value="Znf_CCHC_sf"/>
</dbReference>
<keyword evidence="1" id="KW-0479">Metal-binding</keyword>
<dbReference type="OMA" id="RHATRMC"/>
<dbReference type="VEuPathDB" id="VectorBase:HLOH_059519"/>
<keyword evidence="1" id="KW-0862">Zinc</keyword>
<gene>
    <name evidence="3" type="ORF">HPB48_006117</name>
</gene>
<dbReference type="GO" id="GO:0008270">
    <property type="term" value="F:zinc ion binding"/>
    <property type="evidence" value="ECO:0007669"/>
    <property type="project" value="UniProtKB-KW"/>
</dbReference>
<dbReference type="Gene3D" id="4.10.60.10">
    <property type="entry name" value="Zinc finger, CCHC-type"/>
    <property type="match status" value="1"/>
</dbReference>
<dbReference type="SUPFAM" id="SSF57756">
    <property type="entry name" value="Retrovirus zinc finger-like domains"/>
    <property type="match status" value="1"/>
</dbReference>
<evidence type="ECO:0000259" key="2">
    <source>
        <dbReference type="PROSITE" id="PS50158"/>
    </source>
</evidence>
<evidence type="ECO:0000256" key="1">
    <source>
        <dbReference type="PROSITE-ProRule" id="PRU00047"/>
    </source>
</evidence>
<dbReference type="PROSITE" id="PS50158">
    <property type="entry name" value="ZF_CCHC"/>
    <property type="match status" value="1"/>
</dbReference>
<proteinExistence type="predicted"/>
<dbReference type="EMBL" id="JABSTR010000011">
    <property type="protein sequence ID" value="KAH9381637.1"/>
    <property type="molecule type" value="Genomic_DNA"/>
</dbReference>
<dbReference type="OrthoDB" id="6513734at2759"/>
<dbReference type="AlphaFoldDB" id="A0A9J6H1Z9"/>
<dbReference type="GO" id="GO:0003676">
    <property type="term" value="F:nucleic acid binding"/>
    <property type="evidence" value="ECO:0007669"/>
    <property type="project" value="InterPro"/>
</dbReference>
<dbReference type="InterPro" id="IPR001878">
    <property type="entry name" value="Znf_CCHC"/>
</dbReference>
<name>A0A9J6H1Z9_HAELO</name>
<keyword evidence="1" id="KW-0863">Zinc-finger</keyword>
<comment type="caution">
    <text evidence="3">The sequence shown here is derived from an EMBL/GenBank/DDBJ whole genome shotgun (WGS) entry which is preliminary data.</text>
</comment>
<protein>
    <recommendedName>
        <fullName evidence="2">CCHC-type domain-containing protein</fullName>
    </recommendedName>
</protein>
<dbReference type="Proteomes" id="UP000821853">
    <property type="component" value="Chromosome 9"/>
</dbReference>
<sequence length="153" mass="17227">MLYPVLLRVLPADMILDYHRRQAEDSDRSSSAGTSSDTQCLLCQSKAHDTPDCNAKRGLREKKAILTSKGRCFRCTKRGHLARRCRASIECKACKRRHATRMCDPEFLRKMHAHGEETKVKKGFNAPISLHASENTTDRPSVLMPTVTAWSIG</sequence>
<dbReference type="SMART" id="SM00343">
    <property type="entry name" value="ZnF_C2HC"/>
    <property type="match status" value="1"/>
</dbReference>
<feature type="domain" description="CCHC-type" evidence="2">
    <location>
        <begin position="71"/>
        <end position="86"/>
    </location>
</feature>
<reference evidence="3 4" key="1">
    <citation type="journal article" date="2020" name="Cell">
        <title>Large-Scale Comparative Analyses of Tick Genomes Elucidate Their Genetic Diversity and Vector Capacities.</title>
        <authorList>
            <consortium name="Tick Genome and Microbiome Consortium (TIGMIC)"/>
            <person name="Jia N."/>
            <person name="Wang J."/>
            <person name="Shi W."/>
            <person name="Du L."/>
            <person name="Sun Y."/>
            <person name="Zhan W."/>
            <person name="Jiang J.F."/>
            <person name="Wang Q."/>
            <person name="Zhang B."/>
            <person name="Ji P."/>
            <person name="Bell-Sakyi L."/>
            <person name="Cui X.M."/>
            <person name="Yuan T.T."/>
            <person name="Jiang B.G."/>
            <person name="Yang W.F."/>
            <person name="Lam T.T."/>
            <person name="Chang Q.C."/>
            <person name="Ding S.J."/>
            <person name="Wang X.J."/>
            <person name="Zhu J.G."/>
            <person name="Ruan X.D."/>
            <person name="Zhao L."/>
            <person name="Wei J.T."/>
            <person name="Ye R.Z."/>
            <person name="Que T.C."/>
            <person name="Du C.H."/>
            <person name="Zhou Y.H."/>
            <person name="Cheng J.X."/>
            <person name="Dai P.F."/>
            <person name="Guo W.B."/>
            <person name="Han X.H."/>
            <person name="Huang E.J."/>
            <person name="Li L.F."/>
            <person name="Wei W."/>
            <person name="Gao Y.C."/>
            <person name="Liu J.Z."/>
            <person name="Shao H.Z."/>
            <person name="Wang X."/>
            <person name="Wang C.C."/>
            <person name="Yang T.C."/>
            <person name="Huo Q.B."/>
            <person name="Li W."/>
            <person name="Chen H.Y."/>
            <person name="Chen S.E."/>
            <person name="Zhou L.G."/>
            <person name="Ni X.B."/>
            <person name="Tian J.H."/>
            <person name="Sheng Y."/>
            <person name="Liu T."/>
            <person name="Pan Y.S."/>
            <person name="Xia L.Y."/>
            <person name="Li J."/>
            <person name="Zhao F."/>
            <person name="Cao W.C."/>
        </authorList>
    </citation>
    <scope>NUCLEOTIDE SEQUENCE [LARGE SCALE GENOMIC DNA]</scope>
    <source>
        <strain evidence="3">HaeL-2018</strain>
    </source>
</reference>
<keyword evidence="4" id="KW-1185">Reference proteome</keyword>